<sequence>MADEQESRVVILHQTHNDKGKLLFKNNKIKTTKYTILTFIPKNLFFQFSRLANFYFLIIVCLLQFPWAPISAAVAVFPLLVVVLFTMIRDGIEDILRWKSDQKINSTIGHRLSNGSFQDTKWMDIYVGDIIQINKDEQIPADVVILSTSHDDGLAYIDTCNLDGETNLKVRQSLPITQRLKTGQEFAEFNAKIECDKPNNQLYTFNGNIEINSQHYSLDNKQILLRGCNLRNTQWAIGAVVYTGLESKIMLNASEVRSKRSYLERSLNLKLISILMFLIVFAFVGAGVGFVFEKKNINSGKHWYFFRNQKNKRKYASMFFILLVSHIVIINAIIPISLYVTLEIVRLFQALFVHYDADMYDVENDMPAASRTSNISDDLGQIRYIFSDKTGTLTRNMMEFMKCSIAGKIYGHGTTEVAYAAAKRRGISIPPPDFNGKAFKDEQFDKIIEGNNAPIEIRHFLWLLSICHAVIPEADSDAEYGIAFQASSPDEGALVKAAADFGYIFCGRTTSNITINVKGSPITIPILANLEFSSERKRSSVIIRHPETNEIVLYCKGADDLIYERLKQDSPYQEKTREDLKQFAADGLRTLCCAYRVLDENFFNDWIERYNDANCAITGRDEAVNIVANEVECDLTLVGATAIEDKLQIGVSDTIESLLRAKINIWVITGDKRETAINIGFACSLLTSDMKLIELDTDDTDRLMRIVEDGINDNSGSPLALVASGASLYVLLDKEHQDKFYELSKKCQSVICCRVSPLQKATIVKIMREKTGELALAIGDGANDVGMILQADVGVGISGKEGRQAVLASDYAIGQFRFLKKLLLVHGYLDFYRNVDVVNYSFYKNMAFSFNQIVFGFMTGNGGATMYESILYTIYNVIFTSIPPIVFAAADRNVSIDAMMRIPEIYDQEGKKKYLMSYGRFWLNLVLGMFHGICAFLIPYFGLMPNIYSNGRNFGLREFGTTVYFAVVMIVNLRMALMCYYWTWLHHLFIWLSIAVFPLCTVIVDGMKLSDDYRGIAIPLLRSANFWLPPLGSSFLAMLPLLFCNTFQTGMNTTVNYVNYVESSKYAKHESEIEDIYDYSVNEKNNLELELDNLNQSMKNNDFNEFEVDKEKELEKRSILISENQVDDQLEISDEYSQSQKKRLTKNRYPDKNNETGYAFNPPLPATPSSQNSQVEVVVETFGDNSLST</sequence>
<dbReference type="PANTHER" id="PTHR24092:SF150">
    <property type="entry name" value="PHOSPHOLIPID-TRANSPORTING ATPASE"/>
    <property type="match status" value="1"/>
</dbReference>
<dbReference type="InterPro" id="IPR018303">
    <property type="entry name" value="ATPase_P-typ_P_site"/>
</dbReference>
<dbReference type="Proteomes" id="UP001470230">
    <property type="component" value="Unassembled WGS sequence"/>
</dbReference>
<name>A0ABR2KR83_9EUKA</name>
<dbReference type="SFLD" id="SFLDF00027">
    <property type="entry name" value="p-type_atpase"/>
    <property type="match status" value="1"/>
</dbReference>
<keyword evidence="6 13" id="KW-0547">Nucleotide-binding</keyword>
<dbReference type="NCBIfam" id="TIGR01652">
    <property type="entry name" value="ATPase-Plipid"/>
    <property type="match status" value="1"/>
</dbReference>
<dbReference type="InterPro" id="IPR023298">
    <property type="entry name" value="ATPase_P-typ_TM_dom_sf"/>
</dbReference>
<keyword evidence="20" id="KW-1185">Reference proteome</keyword>
<dbReference type="InterPro" id="IPR023299">
    <property type="entry name" value="ATPase_P-typ_cyto_dom_N"/>
</dbReference>
<dbReference type="SFLD" id="SFLDS00003">
    <property type="entry name" value="Haloacid_Dehalogenase"/>
    <property type="match status" value="1"/>
</dbReference>
<dbReference type="InterPro" id="IPR023214">
    <property type="entry name" value="HAD_sf"/>
</dbReference>
<dbReference type="Pfam" id="PF13246">
    <property type="entry name" value="Cation_ATPase"/>
    <property type="match status" value="1"/>
</dbReference>
<dbReference type="InterPro" id="IPR044492">
    <property type="entry name" value="P_typ_ATPase_HD_dom"/>
</dbReference>
<keyword evidence="4 13" id="KW-0812">Transmembrane</keyword>
<comment type="similarity">
    <text evidence="3 13">Belongs to the cation transport ATPase (P-type) (TC 3.A.3) family. Type IV subfamily.</text>
</comment>
<dbReference type="InterPro" id="IPR008250">
    <property type="entry name" value="ATPase_P-typ_transduc_dom_A_sf"/>
</dbReference>
<keyword evidence="5" id="KW-0479">Metal-binding</keyword>
<keyword evidence="14" id="KW-0175">Coiled coil</keyword>
<proteinExistence type="inferred from homology"/>
<dbReference type="Gene3D" id="3.40.50.1000">
    <property type="entry name" value="HAD superfamily/HAD-like"/>
    <property type="match status" value="1"/>
</dbReference>
<feature type="transmembrane region" description="Helical" evidence="13">
    <location>
        <begin position="54"/>
        <end position="87"/>
    </location>
</feature>
<feature type="coiled-coil region" evidence="14">
    <location>
        <begin position="1077"/>
        <end position="1104"/>
    </location>
</feature>
<evidence type="ECO:0000256" key="11">
    <source>
        <dbReference type="ARBA" id="ARBA00023136"/>
    </source>
</evidence>
<evidence type="ECO:0000256" key="2">
    <source>
        <dbReference type="ARBA" id="ARBA00004308"/>
    </source>
</evidence>
<evidence type="ECO:0000259" key="18">
    <source>
        <dbReference type="Pfam" id="PF16212"/>
    </source>
</evidence>
<feature type="domain" description="P-type ATPase A" evidence="16">
    <location>
        <begin position="107"/>
        <end position="166"/>
    </location>
</feature>
<dbReference type="SFLD" id="SFLDG00002">
    <property type="entry name" value="C1.7:_P-type_atpase_like"/>
    <property type="match status" value="1"/>
</dbReference>
<feature type="domain" description="P-type ATPase C-terminal" evidence="18">
    <location>
        <begin position="806"/>
        <end position="1051"/>
    </location>
</feature>
<evidence type="ECO:0000256" key="5">
    <source>
        <dbReference type="ARBA" id="ARBA00022723"/>
    </source>
</evidence>
<evidence type="ECO:0000256" key="8">
    <source>
        <dbReference type="ARBA" id="ARBA00022842"/>
    </source>
</evidence>
<dbReference type="PRINTS" id="PR00119">
    <property type="entry name" value="CATATPASE"/>
</dbReference>
<evidence type="ECO:0000256" key="1">
    <source>
        <dbReference type="ARBA" id="ARBA00004141"/>
    </source>
</evidence>
<gene>
    <name evidence="19" type="ORF">M9Y10_021864</name>
</gene>
<evidence type="ECO:0000256" key="3">
    <source>
        <dbReference type="ARBA" id="ARBA00008109"/>
    </source>
</evidence>
<dbReference type="SUPFAM" id="SSF81660">
    <property type="entry name" value="Metal cation-transporting ATPase, ATP-binding domain N"/>
    <property type="match status" value="1"/>
</dbReference>
<keyword evidence="7 13" id="KW-0067">ATP-binding</keyword>
<feature type="transmembrane region" description="Helical" evidence="13">
    <location>
        <begin position="921"/>
        <end position="943"/>
    </location>
</feature>
<dbReference type="Gene3D" id="2.70.150.10">
    <property type="entry name" value="Calcium-transporting ATPase, cytoplasmic transduction domain A"/>
    <property type="match status" value="1"/>
</dbReference>
<evidence type="ECO:0000259" key="17">
    <source>
        <dbReference type="Pfam" id="PF16209"/>
    </source>
</evidence>
<feature type="transmembrane region" description="Helical" evidence="13">
    <location>
        <begin position="267"/>
        <end position="292"/>
    </location>
</feature>
<evidence type="ECO:0000256" key="13">
    <source>
        <dbReference type="RuleBase" id="RU362033"/>
    </source>
</evidence>
<dbReference type="InterPro" id="IPR032630">
    <property type="entry name" value="P_typ_ATPase_c"/>
</dbReference>
<feature type="transmembrane region" description="Helical" evidence="13">
    <location>
        <begin position="315"/>
        <end position="342"/>
    </location>
</feature>
<evidence type="ECO:0000256" key="14">
    <source>
        <dbReference type="SAM" id="Coils"/>
    </source>
</evidence>
<evidence type="ECO:0000256" key="15">
    <source>
        <dbReference type="SAM" id="MobiDB-lite"/>
    </source>
</evidence>
<keyword evidence="8 13" id="KW-0460">Magnesium</keyword>
<evidence type="ECO:0000259" key="16">
    <source>
        <dbReference type="Pfam" id="PF00122"/>
    </source>
</evidence>
<evidence type="ECO:0000256" key="4">
    <source>
        <dbReference type="ARBA" id="ARBA00022692"/>
    </source>
</evidence>
<feature type="transmembrane region" description="Helical" evidence="13">
    <location>
        <begin position="1027"/>
        <end position="1044"/>
    </location>
</feature>
<protein>
    <recommendedName>
        <fullName evidence="13">Phospholipid-transporting ATPase</fullName>
        <ecNumber evidence="13">7.6.2.1</ecNumber>
    </recommendedName>
</protein>
<dbReference type="Gene3D" id="3.40.1110.10">
    <property type="entry name" value="Calcium-transporting ATPase, cytoplasmic domain N"/>
    <property type="match status" value="1"/>
</dbReference>
<evidence type="ECO:0000256" key="10">
    <source>
        <dbReference type="ARBA" id="ARBA00022989"/>
    </source>
</evidence>
<keyword evidence="11 13" id="KW-0472">Membrane</keyword>
<dbReference type="InterPro" id="IPR036412">
    <property type="entry name" value="HAD-like_sf"/>
</dbReference>
<dbReference type="EC" id="7.6.2.1" evidence="13"/>
<comment type="caution">
    <text evidence="19">The sequence shown here is derived from an EMBL/GenBank/DDBJ whole genome shotgun (WGS) entry which is preliminary data.</text>
</comment>
<dbReference type="InterPro" id="IPR006539">
    <property type="entry name" value="P-type_ATPase_IV"/>
</dbReference>
<evidence type="ECO:0000313" key="19">
    <source>
        <dbReference type="EMBL" id="KAK8893442.1"/>
    </source>
</evidence>
<evidence type="ECO:0000256" key="7">
    <source>
        <dbReference type="ARBA" id="ARBA00022840"/>
    </source>
</evidence>
<dbReference type="EMBL" id="JAPFFF010000003">
    <property type="protein sequence ID" value="KAK8893442.1"/>
    <property type="molecule type" value="Genomic_DNA"/>
</dbReference>
<evidence type="ECO:0000256" key="9">
    <source>
        <dbReference type="ARBA" id="ARBA00022967"/>
    </source>
</evidence>
<dbReference type="PANTHER" id="PTHR24092">
    <property type="entry name" value="PROBABLE PHOSPHOLIPID-TRANSPORTING ATPASE"/>
    <property type="match status" value="1"/>
</dbReference>
<dbReference type="InterPro" id="IPR001757">
    <property type="entry name" value="P_typ_ATPase"/>
</dbReference>
<feature type="transmembrane region" description="Helical" evidence="13">
    <location>
        <begin position="988"/>
        <end position="1007"/>
    </location>
</feature>
<dbReference type="Pfam" id="PF16209">
    <property type="entry name" value="PhoLip_ATPase_N"/>
    <property type="match status" value="1"/>
</dbReference>
<dbReference type="InterPro" id="IPR032631">
    <property type="entry name" value="P-type_ATPase_N"/>
</dbReference>
<dbReference type="NCBIfam" id="TIGR01494">
    <property type="entry name" value="ATPase_P-type"/>
    <property type="match status" value="1"/>
</dbReference>
<keyword evidence="9 13" id="KW-1278">Translocase</keyword>
<dbReference type="SUPFAM" id="SSF81653">
    <property type="entry name" value="Calcium ATPase, transduction domain A"/>
    <property type="match status" value="1"/>
</dbReference>
<evidence type="ECO:0000313" key="20">
    <source>
        <dbReference type="Proteomes" id="UP001470230"/>
    </source>
</evidence>
<dbReference type="Pfam" id="PF00122">
    <property type="entry name" value="E1-E2_ATPase"/>
    <property type="match status" value="1"/>
</dbReference>
<reference evidence="19 20" key="1">
    <citation type="submission" date="2024-04" db="EMBL/GenBank/DDBJ databases">
        <title>Tritrichomonas musculus Genome.</title>
        <authorList>
            <person name="Alves-Ferreira E."/>
            <person name="Grigg M."/>
            <person name="Lorenzi H."/>
            <person name="Galac M."/>
        </authorList>
    </citation>
    <scope>NUCLEOTIDE SEQUENCE [LARGE SCALE GENOMIC DNA]</scope>
    <source>
        <strain evidence="19 20">EAF2021</strain>
    </source>
</reference>
<dbReference type="Pfam" id="PF16212">
    <property type="entry name" value="PhoLip_ATPase_C"/>
    <property type="match status" value="1"/>
</dbReference>
<organism evidence="19 20">
    <name type="scientific">Tritrichomonas musculus</name>
    <dbReference type="NCBI Taxonomy" id="1915356"/>
    <lineage>
        <taxon>Eukaryota</taxon>
        <taxon>Metamonada</taxon>
        <taxon>Parabasalia</taxon>
        <taxon>Tritrichomonadida</taxon>
        <taxon>Tritrichomonadidae</taxon>
        <taxon>Tritrichomonas</taxon>
    </lineage>
</organism>
<dbReference type="PROSITE" id="PS00154">
    <property type="entry name" value="ATPASE_E1_E2"/>
    <property type="match status" value="1"/>
</dbReference>
<comment type="subcellular location">
    <subcellularLocation>
        <location evidence="2">Endomembrane system</location>
    </subcellularLocation>
    <subcellularLocation>
        <location evidence="1 13">Membrane</location>
        <topology evidence="1 13">Multi-pass membrane protein</topology>
    </subcellularLocation>
</comment>
<evidence type="ECO:0000256" key="12">
    <source>
        <dbReference type="ARBA" id="ARBA00034036"/>
    </source>
</evidence>
<evidence type="ECO:0000256" key="6">
    <source>
        <dbReference type="ARBA" id="ARBA00022741"/>
    </source>
</evidence>
<feature type="domain" description="P-type ATPase N-terminal" evidence="17">
    <location>
        <begin position="17"/>
        <end position="73"/>
    </location>
</feature>
<keyword evidence="10 13" id="KW-1133">Transmembrane helix</keyword>
<feature type="region of interest" description="Disordered" evidence="15">
    <location>
        <begin position="1137"/>
        <end position="1175"/>
    </location>
</feature>
<dbReference type="SUPFAM" id="SSF56784">
    <property type="entry name" value="HAD-like"/>
    <property type="match status" value="1"/>
</dbReference>
<dbReference type="SUPFAM" id="SSF81665">
    <property type="entry name" value="Calcium ATPase, transmembrane domain M"/>
    <property type="match status" value="1"/>
</dbReference>
<comment type="catalytic activity">
    <reaction evidence="12 13">
        <text>ATP + H2O + phospholipidSide 1 = ADP + phosphate + phospholipidSide 2.</text>
        <dbReference type="EC" id="7.6.2.1"/>
    </reaction>
</comment>
<dbReference type="InterPro" id="IPR059000">
    <property type="entry name" value="ATPase_P-type_domA"/>
</dbReference>
<feature type="transmembrane region" description="Helical" evidence="13">
    <location>
        <begin position="963"/>
        <end position="981"/>
    </location>
</feature>
<accession>A0ABR2KR83</accession>